<evidence type="ECO:0000256" key="6">
    <source>
        <dbReference type="ARBA" id="ARBA00023163"/>
    </source>
</evidence>
<dbReference type="GO" id="GO:0030435">
    <property type="term" value="P:sporulation resulting in formation of a cellular spore"/>
    <property type="evidence" value="ECO:0007669"/>
    <property type="project" value="UniProtKB-KW"/>
</dbReference>
<sequence>MAMISPQSNYHIRHSNKEPEWSSLCDNVFDQYLDSDDPFGFEANQQGRSSPNDSVNLFDFSASSEESHFTDATSPIPSWEPLQQEKLVEARQPQAKEPVTFWTKTLRALEQNAAECEHRQQKLRPTKSHPDFLSLGGCPSPPADPSSPTDQSFSPQHRVSRSAANGKRRNITARSVSRGRPSGVLKTAVAGSANPYATIRKCSASPPKMMNPSRYRAGFRDVWTDKLQSNPDKYALRSPTMGMPVSPPPSAKYSYEDDFAAFGSAHHYPPVPKFDDQMSPLTTTFQHAHIHTPVLSLTLNAFAHANNSYISTIPPLPPSIYGPQPIPLNDTAPLYPERTSSLASDQIQAFDFGFSEPPSAEPWRLGPVTGALGGYSNGFAFHSPFASLRNTVLPSIETIDPVLSGLGISCDPSLVSNLHGLPSATLSATDHPPGSTRSRPYSLQAQPRKLPSTPHRRAKSCQRSLSPSPTPTTEPRSSKRASSSRRTSRHRRTKSTNASPRKPQGQDKQGGFVNFTAHDSTKILSGVAPSGSSKTKARREQEAADKRRRFSQAAVKAVVEAGGDIDALNKAWLLI</sequence>
<keyword evidence="4" id="KW-0805">Transcription regulation</keyword>
<comment type="caution">
    <text evidence="9">The sequence shown here is derived from an EMBL/GenBank/DDBJ whole genome shotgun (WGS) entry which is preliminary data.</text>
</comment>
<dbReference type="Proteomes" id="UP001271007">
    <property type="component" value="Unassembled WGS sequence"/>
</dbReference>
<evidence type="ECO:0000256" key="7">
    <source>
        <dbReference type="ARBA" id="ARBA00023321"/>
    </source>
</evidence>
<keyword evidence="6" id="KW-0804">Transcription</keyword>
<proteinExistence type="inferred from homology"/>
<keyword evidence="10" id="KW-1185">Reference proteome</keyword>
<dbReference type="PANTHER" id="PTHR22934">
    <property type="entry name" value="PROTEIN ESC1/WETA-RELATED"/>
    <property type="match status" value="1"/>
</dbReference>
<dbReference type="PANTHER" id="PTHR22934:SF25">
    <property type="entry name" value="DEVELOPMENTAL REGULATORY PROTEIN WETA"/>
    <property type="match status" value="1"/>
</dbReference>
<feature type="compositionally biased region" description="Polar residues" evidence="8">
    <location>
        <begin position="435"/>
        <end position="445"/>
    </location>
</feature>
<evidence type="ECO:0000256" key="3">
    <source>
        <dbReference type="ARBA" id="ARBA00022969"/>
    </source>
</evidence>
<protein>
    <recommendedName>
        <fullName evidence="2">Developmental regulatory protein wetA</fullName>
    </recommendedName>
</protein>
<keyword evidence="5" id="KW-0010">Activator</keyword>
<evidence type="ECO:0000256" key="1">
    <source>
        <dbReference type="ARBA" id="ARBA00008881"/>
    </source>
</evidence>
<name>A0AAJ0G9M7_9PEZI</name>
<dbReference type="InterPro" id="IPR040112">
    <property type="entry name" value="WetA"/>
</dbReference>
<dbReference type="EMBL" id="JAWDJX010000011">
    <property type="protein sequence ID" value="KAK3054584.1"/>
    <property type="molecule type" value="Genomic_DNA"/>
</dbReference>
<comment type="similarity">
    <text evidence="1">Belongs to the wetA family.</text>
</comment>
<keyword evidence="3" id="KW-0749">Sporulation</keyword>
<feature type="compositionally biased region" description="Low complexity" evidence="8">
    <location>
        <begin position="463"/>
        <end position="477"/>
    </location>
</feature>
<evidence type="ECO:0000256" key="4">
    <source>
        <dbReference type="ARBA" id="ARBA00023015"/>
    </source>
</evidence>
<feature type="compositionally biased region" description="Basic residues" evidence="8">
    <location>
        <begin position="478"/>
        <end position="494"/>
    </location>
</feature>
<evidence type="ECO:0000256" key="5">
    <source>
        <dbReference type="ARBA" id="ARBA00023159"/>
    </source>
</evidence>
<gene>
    <name evidence="9" type="ORF">LTR09_004313</name>
</gene>
<evidence type="ECO:0000313" key="9">
    <source>
        <dbReference type="EMBL" id="KAK3054584.1"/>
    </source>
</evidence>
<dbReference type="AlphaFoldDB" id="A0AAJ0G9M7"/>
<keyword evidence="7" id="KW-0183">Conidiation</keyword>
<feature type="region of interest" description="Disordered" evidence="8">
    <location>
        <begin position="117"/>
        <end position="183"/>
    </location>
</feature>
<evidence type="ECO:0000256" key="8">
    <source>
        <dbReference type="SAM" id="MobiDB-lite"/>
    </source>
</evidence>
<organism evidence="9 10">
    <name type="scientific">Extremus antarcticus</name>
    <dbReference type="NCBI Taxonomy" id="702011"/>
    <lineage>
        <taxon>Eukaryota</taxon>
        <taxon>Fungi</taxon>
        <taxon>Dikarya</taxon>
        <taxon>Ascomycota</taxon>
        <taxon>Pezizomycotina</taxon>
        <taxon>Dothideomycetes</taxon>
        <taxon>Dothideomycetidae</taxon>
        <taxon>Mycosphaerellales</taxon>
        <taxon>Extremaceae</taxon>
        <taxon>Extremus</taxon>
    </lineage>
</organism>
<reference evidence="9" key="1">
    <citation type="submission" date="2023-04" db="EMBL/GenBank/DDBJ databases">
        <title>Black Yeasts Isolated from many extreme environments.</title>
        <authorList>
            <person name="Coleine C."/>
            <person name="Stajich J.E."/>
            <person name="Selbmann L."/>
        </authorList>
    </citation>
    <scope>NUCLEOTIDE SEQUENCE</scope>
    <source>
        <strain evidence="9">CCFEE 5312</strain>
    </source>
</reference>
<evidence type="ECO:0000313" key="10">
    <source>
        <dbReference type="Proteomes" id="UP001271007"/>
    </source>
</evidence>
<feature type="region of interest" description="Disordered" evidence="8">
    <location>
        <begin position="425"/>
        <end position="548"/>
    </location>
</feature>
<evidence type="ECO:0000256" key="2">
    <source>
        <dbReference type="ARBA" id="ARBA00015342"/>
    </source>
</evidence>
<dbReference type="GO" id="GO:0048315">
    <property type="term" value="P:conidium formation"/>
    <property type="evidence" value="ECO:0007669"/>
    <property type="project" value="UniProtKB-KW"/>
</dbReference>
<accession>A0AAJ0G9M7</accession>